<dbReference type="PATRIC" id="fig|2064.6.peg.3743"/>
<protein>
    <submittedName>
        <fullName evidence="1">Uncharacterized protein</fullName>
    </submittedName>
</protein>
<evidence type="ECO:0000313" key="1">
    <source>
        <dbReference type="EMBL" id="KIQ65607.1"/>
    </source>
</evidence>
<gene>
    <name evidence="1" type="ORF">TR51_17450</name>
</gene>
<dbReference type="Proteomes" id="UP000032066">
    <property type="component" value="Unassembled WGS sequence"/>
</dbReference>
<dbReference type="AlphaFoldDB" id="A0A0D0PZ85"/>
<sequence length="94" mass="10014">MTTNAERNQQLLDELADLSTPEHFGRSLLLSITKHAAARKNPAEPFELTTTIKVFPPGAEVVREDLSTCIGHVNSFGSLILVCPPGGGGGEVLM</sequence>
<reference evidence="1 2" key="1">
    <citation type="submission" date="2015-02" db="EMBL/GenBank/DDBJ databases">
        <title>Draft genome sequence of Kitasatospora griseola MF730-N6, a bafilomycin, terpentecin and satosporin producer.</title>
        <authorList>
            <person name="Arens J.C."/>
            <person name="Haltli B."/>
            <person name="Kerr R.G."/>
        </authorList>
    </citation>
    <scope>NUCLEOTIDE SEQUENCE [LARGE SCALE GENOMIC DNA]</scope>
    <source>
        <strain evidence="1 2">MF730-N6</strain>
    </source>
</reference>
<dbReference type="RefSeq" id="WP_043911910.1">
    <property type="nucleotide sequence ID" value="NZ_JXZB01000002.1"/>
</dbReference>
<proteinExistence type="predicted"/>
<evidence type="ECO:0000313" key="2">
    <source>
        <dbReference type="Proteomes" id="UP000032066"/>
    </source>
</evidence>
<dbReference type="EMBL" id="JXZB01000002">
    <property type="protein sequence ID" value="KIQ65607.1"/>
    <property type="molecule type" value="Genomic_DNA"/>
</dbReference>
<keyword evidence="2" id="KW-1185">Reference proteome</keyword>
<name>A0A0D0PZ85_KITGR</name>
<comment type="caution">
    <text evidence="1">The sequence shown here is derived from an EMBL/GenBank/DDBJ whole genome shotgun (WGS) entry which is preliminary data.</text>
</comment>
<dbReference type="STRING" id="2064.TR51_17450"/>
<organism evidence="1 2">
    <name type="scientific">Kitasatospora griseola</name>
    <name type="common">Streptomyces griseolosporeus</name>
    <dbReference type="NCBI Taxonomy" id="2064"/>
    <lineage>
        <taxon>Bacteria</taxon>
        <taxon>Bacillati</taxon>
        <taxon>Actinomycetota</taxon>
        <taxon>Actinomycetes</taxon>
        <taxon>Kitasatosporales</taxon>
        <taxon>Streptomycetaceae</taxon>
        <taxon>Kitasatospora</taxon>
    </lineage>
</organism>
<accession>A0A0D0PZ85</accession>